<evidence type="ECO:0000256" key="2">
    <source>
        <dbReference type="HAMAP-Rule" id="MF_01940"/>
    </source>
</evidence>
<comment type="catalytic activity">
    <reaction evidence="2">
        <text>a 3'-end 2',3'-cyclophospho-ribonucleotide-RNA + H2O = a 3'-end 2'-phospho-ribonucleotide-RNA + H(+)</text>
        <dbReference type="Rhea" id="RHEA:11828"/>
        <dbReference type="Rhea" id="RHEA-COMP:10464"/>
        <dbReference type="Rhea" id="RHEA-COMP:17353"/>
        <dbReference type="ChEBI" id="CHEBI:15377"/>
        <dbReference type="ChEBI" id="CHEBI:15378"/>
        <dbReference type="ChEBI" id="CHEBI:83064"/>
        <dbReference type="ChEBI" id="CHEBI:173113"/>
        <dbReference type="EC" id="3.1.4.58"/>
    </reaction>
</comment>
<dbReference type="RefSeq" id="WP_289350622.1">
    <property type="nucleotide sequence ID" value="NZ_JAUCFI010000003.1"/>
</dbReference>
<dbReference type="SUPFAM" id="SSF55144">
    <property type="entry name" value="LigT-like"/>
    <property type="match status" value="1"/>
</dbReference>
<dbReference type="EC" id="3.1.4.58" evidence="2"/>
<dbReference type="InterPro" id="IPR004175">
    <property type="entry name" value="RNA_CPDase"/>
</dbReference>
<comment type="function">
    <text evidence="2">Hydrolyzes RNA 2',3'-cyclic phosphodiester to an RNA 2'-phosphomonoester.</text>
</comment>
<dbReference type="GO" id="GO:0004113">
    <property type="term" value="F:2',3'-cyclic-nucleotide 3'-phosphodiesterase activity"/>
    <property type="evidence" value="ECO:0007669"/>
    <property type="project" value="InterPro"/>
</dbReference>
<dbReference type="PANTHER" id="PTHR35561">
    <property type="entry name" value="RNA 2',3'-CYCLIC PHOSPHODIESTERASE"/>
    <property type="match status" value="1"/>
</dbReference>
<dbReference type="Gene3D" id="3.90.1140.10">
    <property type="entry name" value="Cyclic phosphodiesterase"/>
    <property type="match status" value="1"/>
</dbReference>
<evidence type="ECO:0000256" key="1">
    <source>
        <dbReference type="ARBA" id="ARBA00022801"/>
    </source>
</evidence>
<dbReference type="Pfam" id="PF13563">
    <property type="entry name" value="2_5_RNA_ligase2"/>
    <property type="match status" value="1"/>
</dbReference>
<dbReference type="AlphaFoldDB" id="A0AAJ1QR09"/>
<accession>A0AAJ1QR09</accession>
<reference evidence="3" key="1">
    <citation type="submission" date="2023-06" db="EMBL/GenBank/DDBJ databases">
        <title>Comparative genomics of Bacillaceae isolates and their secondary metabolite potential.</title>
        <authorList>
            <person name="Song L."/>
            <person name="Nielsen L.J."/>
            <person name="Mohite O."/>
            <person name="Xu X."/>
            <person name="Weber T."/>
            <person name="Kovacs A.T."/>
        </authorList>
    </citation>
    <scope>NUCLEOTIDE SEQUENCE</scope>
    <source>
        <strain evidence="3">G1S1</strain>
    </source>
</reference>
<feature type="short sequence motif" description="HXTX 2" evidence="2">
    <location>
        <begin position="145"/>
        <end position="148"/>
    </location>
</feature>
<protein>
    <recommendedName>
        <fullName evidence="2">RNA 2',3'-cyclic phosphodiesterase</fullName>
        <shortName evidence="2">RNA 2',3'-CPDase</shortName>
        <ecNumber evidence="2">3.1.4.58</ecNumber>
    </recommendedName>
</protein>
<dbReference type="GO" id="GO:0008664">
    <property type="term" value="F:RNA 2',3'-cyclic 3'-phosphodiesterase activity"/>
    <property type="evidence" value="ECO:0007669"/>
    <property type="project" value="UniProtKB-EC"/>
</dbReference>
<name>A0AAJ1QR09_9BACI</name>
<dbReference type="HAMAP" id="MF_01940">
    <property type="entry name" value="RNA_CPDase"/>
    <property type="match status" value="1"/>
</dbReference>
<organism evidence="3 4">
    <name type="scientific">Peribacillus frigoritolerans</name>
    <dbReference type="NCBI Taxonomy" id="450367"/>
    <lineage>
        <taxon>Bacteria</taxon>
        <taxon>Bacillati</taxon>
        <taxon>Bacillota</taxon>
        <taxon>Bacilli</taxon>
        <taxon>Bacillales</taxon>
        <taxon>Bacillaceae</taxon>
        <taxon>Peribacillus</taxon>
    </lineage>
</organism>
<sequence length="202" mass="22753">MGIMVKLKGKQEGMEVTMNTHFFFALVLPDDIKAYLNAVTEQLKPDFPFKKWLHPADYHITMAFLGNAPDTLKEDALGRVGSELANEASFGLELGDIGGFGKSDSPRILWAGVKQQERLFSIQRKVYNSCIEAGFELDKKPFKPHITLARKFEGDNPFSLEGVRQMANVQDKHFEANQVALYQTHLGASPSYEKIFTINLQK</sequence>
<comment type="caution">
    <text evidence="3">The sequence shown here is derived from an EMBL/GenBank/DDBJ whole genome shotgun (WGS) entry which is preliminary data.</text>
</comment>
<dbReference type="PANTHER" id="PTHR35561:SF1">
    <property type="entry name" value="RNA 2',3'-CYCLIC PHOSPHODIESTERASE"/>
    <property type="match status" value="1"/>
</dbReference>
<dbReference type="EMBL" id="JAUCFI010000003">
    <property type="protein sequence ID" value="MDM5285827.1"/>
    <property type="molecule type" value="Genomic_DNA"/>
</dbReference>
<evidence type="ECO:0000313" key="3">
    <source>
        <dbReference type="EMBL" id="MDM5285827.1"/>
    </source>
</evidence>
<evidence type="ECO:0000313" key="4">
    <source>
        <dbReference type="Proteomes" id="UP001238973"/>
    </source>
</evidence>
<feature type="short sequence motif" description="HXTX 1" evidence="2">
    <location>
        <begin position="59"/>
        <end position="62"/>
    </location>
</feature>
<feature type="active site" description="Proton donor" evidence="2">
    <location>
        <position position="59"/>
    </location>
</feature>
<keyword evidence="1 2" id="KW-0378">Hydrolase</keyword>
<dbReference type="InterPro" id="IPR009097">
    <property type="entry name" value="Cyclic_Pdiesterase"/>
</dbReference>
<dbReference type="Proteomes" id="UP001238973">
    <property type="component" value="Unassembled WGS sequence"/>
</dbReference>
<feature type="active site" description="Proton acceptor" evidence="2">
    <location>
        <position position="145"/>
    </location>
</feature>
<gene>
    <name evidence="3" type="primary">thpR</name>
    <name evidence="3" type="ORF">QUF85_21340</name>
</gene>
<comment type="similarity">
    <text evidence="2">Belongs to the 2H phosphoesterase superfamily. ThpR family.</text>
</comment>
<dbReference type="NCBIfam" id="TIGR02258">
    <property type="entry name" value="2_5_ligase"/>
    <property type="match status" value="1"/>
</dbReference>
<proteinExistence type="inferred from homology"/>